<reference evidence="3 4" key="1">
    <citation type="journal article" date="2014" name="Nature">
        <title>Sequential evolution of bacterial morphology by co-option of a developmental regulator.</title>
        <authorList>
            <person name="Jiang C."/>
            <person name="Brown P.J."/>
            <person name="Ducret A."/>
            <person name="Brun Y.V."/>
        </authorList>
    </citation>
    <scope>NUCLEOTIDE SEQUENCE [LARGE SCALE GENOMIC DNA]</scope>
    <source>
        <strain evidence="3 4">DSM 16100</strain>
    </source>
</reference>
<dbReference type="Proteomes" id="UP000017837">
    <property type="component" value="Unassembled WGS sequence"/>
</dbReference>
<dbReference type="PATRIC" id="fig|1121022.4.peg.3111"/>
<name>V4RBG4_9CAUL</name>
<comment type="caution">
    <text evidence="3">The sequence shown here is derived from an EMBL/GenBank/DDBJ whole genome shotgun (WGS) entry which is preliminary data.</text>
</comment>
<dbReference type="GO" id="GO:0015288">
    <property type="term" value="F:porin activity"/>
    <property type="evidence" value="ECO:0007669"/>
    <property type="project" value="InterPro"/>
</dbReference>
<accession>V4RBG4</accession>
<dbReference type="AlphaFoldDB" id="V4RBG4"/>
<comment type="similarity">
    <text evidence="1 2">Belongs to the OprB family.</text>
</comment>
<organism evidence="3 4">
    <name type="scientific">Asticcacaulis benevestitus DSM 16100 = ATCC BAA-896</name>
    <dbReference type="NCBI Taxonomy" id="1121022"/>
    <lineage>
        <taxon>Bacteria</taxon>
        <taxon>Pseudomonadati</taxon>
        <taxon>Pseudomonadota</taxon>
        <taxon>Alphaproteobacteria</taxon>
        <taxon>Caulobacterales</taxon>
        <taxon>Caulobacteraceae</taxon>
        <taxon>Asticcacaulis</taxon>
    </lineage>
</organism>
<dbReference type="GO" id="GO:0008643">
    <property type="term" value="P:carbohydrate transport"/>
    <property type="evidence" value="ECO:0007669"/>
    <property type="project" value="InterPro"/>
</dbReference>
<dbReference type="PANTHER" id="PTHR37944:SF1">
    <property type="entry name" value="PORIN B"/>
    <property type="match status" value="1"/>
</dbReference>
<proteinExistence type="inferred from homology"/>
<dbReference type="GO" id="GO:0016020">
    <property type="term" value="C:membrane"/>
    <property type="evidence" value="ECO:0007669"/>
    <property type="project" value="InterPro"/>
</dbReference>
<evidence type="ECO:0000313" key="3">
    <source>
        <dbReference type="EMBL" id="ESQ88758.1"/>
    </source>
</evidence>
<gene>
    <name evidence="3" type="ORF">ABENE_15275</name>
</gene>
<dbReference type="STRING" id="1121022.GCA_000376105_03380"/>
<keyword evidence="4" id="KW-1185">Reference proteome</keyword>
<evidence type="ECO:0000256" key="1">
    <source>
        <dbReference type="ARBA" id="ARBA00008769"/>
    </source>
</evidence>
<dbReference type="PANTHER" id="PTHR37944">
    <property type="entry name" value="PORIN B"/>
    <property type="match status" value="1"/>
</dbReference>
<dbReference type="Pfam" id="PF04966">
    <property type="entry name" value="OprB"/>
    <property type="match status" value="1"/>
</dbReference>
<evidence type="ECO:0000256" key="2">
    <source>
        <dbReference type="RuleBase" id="RU363072"/>
    </source>
</evidence>
<dbReference type="InterPro" id="IPR007049">
    <property type="entry name" value="Carb-sel_porin_OprB"/>
</dbReference>
<dbReference type="Gene3D" id="2.40.160.180">
    <property type="entry name" value="Carbohydrate-selective porin OprB"/>
    <property type="match status" value="1"/>
</dbReference>
<dbReference type="InterPro" id="IPR052932">
    <property type="entry name" value="OprB_Porin"/>
</dbReference>
<dbReference type="eggNOG" id="COG3659">
    <property type="taxonomic scope" value="Bacteria"/>
</dbReference>
<protein>
    <submittedName>
        <fullName evidence="3">Uncharacterized protein</fullName>
    </submittedName>
</protein>
<dbReference type="InterPro" id="IPR038673">
    <property type="entry name" value="OprB_sf"/>
</dbReference>
<dbReference type="RefSeq" id="WP_018083056.1">
    <property type="nucleotide sequence ID" value="NZ_AQWM01000023.1"/>
</dbReference>
<evidence type="ECO:0000313" key="4">
    <source>
        <dbReference type="Proteomes" id="UP000017837"/>
    </source>
</evidence>
<dbReference type="EMBL" id="AWGB01000034">
    <property type="protein sequence ID" value="ESQ88758.1"/>
    <property type="molecule type" value="Genomic_DNA"/>
</dbReference>
<dbReference type="OrthoDB" id="177316at2"/>
<sequence length="386" mass="41507">MSVLHPHRKSSSIGFIGFVGLLVLGAVVTTKARADSFETGAVLTTEVNSVVKGGLNVGSSSLSNLDLTAHWQGDNGWEAFGYVLGDFGDDFSANRVGDVQVTSNIDCPDGWRLFEAYGKKNFGDDRGYVMAGLINLNGIFDVQDNASAFLNASHGIGIDYSQTGPSIFPTTGLGLVGEWHLSAHQSVRAGVFDGVPGDPYDTTKFVYIKLSAEEGSHLIGEYQYDFKGGFVKLGAWKNTATLDRLDGTNTSKDNSGAYVQLGFTLTQEASESDQGLKGWVRAGTANDELMAIADYIGGGLVYTGPLKDHDTDQLGFAIAAAHFGAPYQASVGESLKREVTYELTYRWEIHGDLSIQPDVQYVQNPFGRSDIDDALVVGVRMKAELR</sequence>